<proteinExistence type="inferred from homology"/>
<dbReference type="PANTHER" id="PTHR42951:SF4">
    <property type="entry name" value="ACYL-COENZYME A THIOESTERASE MBLAC2"/>
    <property type="match status" value="1"/>
</dbReference>
<dbReference type="NCBIfam" id="TIGR04558">
    <property type="entry name" value="SoxH_rel_PQQ_1"/>
    <property type="match status" value="1"/>
</dbReference>
<sequence>MTGGTRIRRRSLMLAGVAGAAALALPRPAQAQAKARGDYGFAPVQVAPGVWLIEGARQSLSPANGGAIANIALLETPQGAIVIDTGSTARMGAEIRAFADQRLGGVVTTLITHHHPDHWFGNAAFADAPLLSLGATALAARANAQGYSDALYALLGSWMSGTTPVPPAPRIETGRQVIAGRGLRLLPLCGHTQADLAILDEATGTLIAGDLLFLDRAPSLPDADLTLWQASLAQLGALSPAGTIPGHGPYHRSLAALTQTRACLAANDARLAQAAALGLSPAEAMAAGPVPEFARLGANPEEYHRSVSQRWSSYEDRALRKIRAA</sequence>
<evidence type="ECO:0000256" key="1">
    <source>
        <dbReference type="ARBA" id="ARBA00005250"/>
    </source>
</evidence>
<accession>D5AT36</accession>
<dbReference type="eggNOG" id="COG0491">
    <property type="taxonomic scope" value="Bacteria"/>
</dbReference>
<evidence type="ECO:0000313" key="4">
    <source>
        <dbReference type="EMBL" id="ADE85143.1"/>
    </source>
</evidence>
<protein>
    <submittedName>
        <fullName evidence="4">Metallo-beta-lactamase family protein</fullName>
    </submittedName>
</protein>
<dbReference type="CDD" id="cd16282">
    <property type="entry name" value="metallo-hydrolase-like_MBL-fold"/>
    <property type="match status" value="1"/>
</dbReference>
<dbReference type="Proteomes" id="UP000002361">
    <property type="component" value="Chromosome"/>
</dbReference>
<dbReference type="Gene3D" id="3.60.15.10">
    <property type="entry name" value="Ribonuclease Z/Hydroxyacylglutathione hydrolase-like"/>
    <property type="match status" value="1"/>
</dbReference>
<dbReference type="InterPro" id="IPR036866">
    <property type="entry name" value="RibonucZ/Hydroxyglut_hydro"/>
</dbReference>
<reference key="1">
    <citation type="submission" date="2008-12" db="EMBL/GenBank/DDBJ databases">
        <title>Complete genome sequence of Rhodobacter capsulatus SB1003.</title>
        <authorList>
            <person name="Strnad H."/>
            <person name="Lapidus A."/>
            <person name="Vlcek C."/>
            <person name="Ulbrich P."/>
            <person name="Paces J."/>
            <person name="Maltsev N."/>
            <person name="Kumar V."/>
            <person name="Kogan Y."/>
            <person name="Milgram A."/>
            <person name="Rebrekov D."/>
            <person name="Mazur M."/>
            <person name="Cox R."/>
            <person name="Kyrpides N."/>
            <person name="Kolar M."/>
            <person name="Sachova J."/>
            <person name="Ridl J."/>
            <person name="Ivanova N."/>
            <person name="Kapatral V."/>
            <person name="Los T."/>
            <person name="Lykidis A."/>
            <person name="Mikhailova N."/>
            <person name="Reznik G."/>
            <person name="Vasieva O."/>
            <person name="Fonstein M."/>
            <person name="Paces V."/>
            <person name="Haselkorn R."/>
        </authorList>
    </citation>
    <scope>NUCLEOTIDE SEQUENCE</scope>
    <source>
        <strain>SB1003</strain>
    </source>
</reference>
<evidence type="ECO:0000256" key="2">
    <source>
        <dbReference type="SAM" id="SignalP"/>
    </source>
</evidence>
<dbReference type="SMART" id="SM00849">
    <property type="entry name" value="Lactamase_B"/>
    <property type="match status" value="1"/>
</dbReference>
<keyword evidence="5" id="KW-1185">Reference proteome</keyword>
<dbReference type="STRING" id="272942.RCAP_rcc01397"/>
<dbReference type="InterPro" id="IPR006311">
    <property type="entry name" value="TAT_signal"/>
</dbReference>
<name>D5AT36_RHOCB</name>
<dbReference type="GO" id="GO:0017001">
    <property type="term" value="P:antibiotic catabolic process"/>
    <property type="evidence" value="ECO:0007669"/>
    <property type="project" value="UniProtKB-ARBA"/>
</dbReference>
<dbReference type="InterPro" id="IPR030811">
    <property type="entry name" value="SoxH-rel_PQQ_1"/>
</dbReference>
<evidence type="ECO:0000259" key="3">
    <source>
        <dbReference type="SMART" id="SM00849"/>
    </source>
</evidence>
<dbReference type="PANTHER" id="PTHR42951">
    <property type="entry name" value="METALLO-BETA-LACTAMASE DOMAIN-CONTAINING"/>
    <property type="match status" value="1"/>
</dbReference>
<dbReference type="Pfam" id="PF00753">
    <property type="entry name" value="Lactamase_B"/>
    <property type="match status" value="1"/>
</dbReference>
<dbReference type="PROSITE" id="PS51318">
    <property type="entry name" value="TAT"/>
    <property type="match status" value="1"/>
</dbReference>
<keyword evidence="2" id="KW-0732">Signal</keyword>
<dbReference type="HOGENOM" id="CLU_056342_0_2_5"/>
<dbReference type="AlphaFoldDB" id="D5AT36"/>
<organism evidence="4 5">
    <name type="scientific">Rhodobacter capsulatus (strain ATCC BAA-309 / NBRC 16581 / SB1003)</name>
    <dbReference type="NCBI Taxonomy" id="272942"/>
    <lineage>
        <taxon>Bacteria</taxon>
        <taxon>Pseudomonadati</taxon>
        <taxon>Pseudomonadota</taxon>
        <taxon>Alphaproteobacteria</taxon>
        <taxon>Rhodobacterales</taxon>
        <taxon>Rhodobacter group</taxon>
        <taxon>Rhodobacter</taxon>
    </lineage>
</organism>
<reference evidence="4 5" key="2">
    <citation type="journal article" date="2010" name="J. Bacteriol.">
        <title>Complete genome sequence of the photosynthetic purple nonsulfur bacterium Rhodobacter capsulatus SB 1003.</title>
        <authorList>
            <person name="Strnad H."/>
            <person name="Lapidus A."/>
            <person name="Paces J."/>
            <person name="Ulbrich P."/>
            <person name="Vlcek C."/>
            <person name="Paces V."/>
            <person name="Haselkorn R."/>
        </authorList>
    </citation>
    <scope>NUCLEOTIDE SEQUENCE [LARGE SCALE GENOMIC DNA]</scope>
    <source>
        <strain evidence="5">ATCC BAA-309 / NBRC 16581 / SB1003</strain>
    </source>
</reference>
<dbReference type="OrthoDB" id="7253658at2"/>
<dbReference type="SUPFAM" id="SSF56281">
    <property type="entry name" value="Metallo-hydrolase/oxidoreductase"/>
    <property type="match status" value="1"/>
</dbReference>
<dbReference type="EMBL" id="CP001312">
    <property type="protein sequence ID" value="ADE85143.1"/>
    <property type="molecule type" value="Genomic_DNA"/>
</dbReference>
<dbReference type="InterPro" id="IPR050855">
    <property type="entry name" value="NDM-1-like"/>
</dbReference>
<dbReference type="InterPro" id="IPR001279">
    <property type="entry name" value="Metallo-B-lactamas"/>
</dbReference>
<feature type="signal peptide" evidence="2">
    <location>
        <begin position="1"/>
        <end position="31"/>
    </location>
</feature>
<comment type="similarity">
    <text evidence="1">Belongs to the metallo-beta-lactamase superfamily. Class-B beta-lactamase family.</text>
</comment>
<evidence type="ECO:0000313" key="5">
    <source>
        <dbReference type="Proteomes" id="UP000002361"/>
    </source>
</evidence>
<feature type="domain" description="Metallo-beta-lactamase" evidence="3">
    <location>
        <begin position="68"/>
        <end position="247"/>
    </location>
</feature>
<feature type="chain" id="PRO_5003068638" evidence="2">
    <location>
        <begin position="32"/>
        <end position="325"/>
    </location>
</feature>
<gene>
    <name evidence="4" type="ordered locus">RCAP_rcc01397</name>
</gene>
<dbReference type="KEGG" id="rcp:RCAP_rcc01397"/>